<dbReference type="AlphaFoldDB" id="A0A101NGR1"/>
<reference evidence="2 3" key="1">
    <citation type="submission" date="2015-10" db="EMBL/GenBank/DDBJ databases">
        <title>Draft genome sequence of Streptomyces cellostaticus DSM 40189, type strain for the species Streptomyces cellostaticus.</title>
        <authorList>
            <person name="Ruckert C."/>
            <person name="Winkler A."/>
            <person name="Kalinowski J."/>
            <person name="Kampfer P."/>
            <person name="Glaeser S."/>
        </authorList>
    </citation>
    <scope>NUCLEOTIDE SEQUENCE [LARGE SCALE GENOMIC DNA]</scope>
    <source>
        <strain evidence="2 3">DSM 40189</strain>
    </source>
</reference>
<evidence type="ECO:0000313" key="3">
    <source>
        <dbReference type="Proteomes" id="UP000054241"/>
    </source>
</evidence>
<sequence length="69" mass="6938">MNSAHQVQTLEISDAELDNVSGGLSPEASVTAGPTTLGSADLLSQLDAVKGEALGALGQYNQVGFSASF</sequence>
<gene>
    <name evidence="2" type="ORF">AQI88_30255</name>
</gene>
<dbReference type="EMBL" id="LMWL01000057">
    <property type="protein sequence ID" value="KUM92839.1"/>
    <property type="molecule type" value="Genomic_DNA"/>
</dbReference>
<proteinExistence type="predicted"/>
<comment type="caution">
    <text evidence="2">The sequence shown here is derived from an EMBL/GenBank/DDBJ whole genome shotgun (WGS) entry which is preliminary data.</text>
</comment>
<dbReference type="OrthoDB" id="4268112at2"/>
<feature type="region of interest" description="Disordered" evidence="1">
    <location>
        <begin position="14"/>
        <end position="35"/>
    </location>
</feature>
<dbReference type="RefSeq" id="WP_067005214.1">
    <property type="nucleotide sequence ID" value="NZ_BNDU01000006.1"/>
</dbReference>
<evidence type="ECO:0000313" key="2">
    <source>
        <dbReference type="EMBL" id="KUM92839.1"/>
    </source>
</evidence>
<dbReference type="Proteomes" id="UP000054241">
    <property type="component" value="Unassembled WGS sequence"/>
</dbReference>
<protein>
    <recommendedName>
        <fullName evidence="4">Type A2 lantipeptide</fullName>
    </recommendedName>
</protein>
<accession>A0A101NGR1</accession>
<organism evidence="2 3">
    <name type="scientific">Streptomyces cellostaticus</name>
    <dbReference type="NCBI Taxonomy" id="67285"/>
    <lineage>
        <taxon>Bacteria</taxon>
        <taxon>Bacillati</taxon>
        <taxon>Actinomycetota</taxon>
        <taxon>Actinomycetes</taxon>
        <taxon>Kitasatosporales</taxon>
        <taxon>Streptomycetaceae</taxon>
        <taxon>Streptomyces</taxon>
    </lineage>
</organism>
<evidence type="ECO:0008006" key="4">
    <source>
        <dbReference type="Google" id="ProtNLM"/>
    </source>
</evidence>
<evidence type="ECO:0000256" key="1">
    <source>
        <dbReference type="SAM" id="MobiDB-lite"/>
    </source>
</evidence>
<keyword evidence="3" id="KW-1185">Reference proteome</keyword>
<name>A0A101NGR1_9ACTN</name>